<protein>
    <submittedName>
        <fullName evidence="1">Peptidase M15</fullName>
    </submittedName>
</protein>
<dbReference type="Proteomes" id="UP000308886">
    <property type="component" value="Unassembled WGS sequence"/>
</dbReference>
<accession>A0AC61QP29</accession>
<proteinExistence type="predicted"/>
<sequence>MNPFPVREPEREKLSEHFTITEMSRSATAIRHGWDNKPTELAVVNLRLLCENVLEPLRRRFGVLRITSGYRSKKVNEAVGGAEFSQHLYGEAADIFVPNAEVGKKMFDFIRQTLPYDQLIYECRRRDNAQWIHVSYSIEHLRRQHFMHYEMPDNSAKALRKVG</sequence>
<name>A0AC61QP29_9BACT</name>
<keyword evidence="2" id="KW-1185">Reference proteome</keyword>
<comment type="caution">
    <text evidence="1">The sequence shown here is derived from an EMBL/GenBank/DDBJ whole genome shotgun (WGS) entry which is preliminary data.</text>
</comment>
<evidence type="ECO:0000313" key="2">
    <source>
        <dbReference type="Proteomes" id="UP000308886"/>
    </source>
</evidence>
<reference evidence="1" key="1">
    <citation type="submission" date="2019-04" db="EMBL/GenBank/DDBJ databases">
        <title>Microbes associate with the intestines of laboratory mice.</title>
        <authorList>
            <person name="Navarre W."/>
            <person name="Wong E."/>
            <person name="Huang K."/>
            <person name="Tropini C."/>
            <person name="Ng K."/>
            <person name="Yu B."/>
        </authorList>
    </citation>
    <scope>NUCLEOTIDE SEQUENCE</scope>
    <source>
        <strain evidence="1">NM73_A23</strain>
    </source>
</reference>
<gene>
    <name evidence="1" type="ORF">E5358_09980</name>
</gene>
<organism evidence="1 2">
    <name type="scientific">Palleniella muris</name>
    <dbReference type="NCBI Taxonomy" id="3038145"/>
    <lineage>
        <taxon>Bacteria</taxon>
        <taxon>Pseudomonadati</taxon>
        <taxon>Bacteroidota</taxon>
        <taxon>Bacteroidia</taxon>
        <taxon>Bacteroidales</taxon>
        <taxon>Prevotellaceae</taxon>
        <taxon>Palleniella</taxon>
    </lineage>
</organism>
<evidence type="ECO:0000313" key="1">
    <source>
        <dbReference type="EMBL" id="TGX81511.1"/>
    </source>
</evidence>
<dbReference type="EMBL" id="SRZC01000016">
    <property type="protein sequence ID" value="TGX81511.1"/>
    <property type="molecule type" value="Genomic_DNA"/>
</dbReference>